<feature type="transmembrane region" description="Helical" evidence="1">
    <location>
        <begin position="183"/>
        <end position="206"/>
    </location>
</feature>
<keyword evidence="1" id="KW-1133">Transmembrane helix</keyword>
<dbReference type="Proteomes" id="UP000593564">
    <property type="component" value="Unassembled WGS sequence"/>
</dbReference>
<organism evidence="2 3">
    <name type="scientific">Camellia sinensis</name>
    <name type="common">Tea plant</name>
    <name type="synonym">Thea sinensis</name>
    <dbReference type="NCBI Taxonomy" id="4442"/>
    <lineage>
        <taxon>Eukaryota</taxon>
        <taxon>Viridiplantae</taxon>
        <taxon>Streptophyta</taxon>
        <taxon>Embryophyta</taxon>
        <taxon>Tracheophyta</taxon>
        <taxon>Spermatophyta</taxon>
        <taxon>Magnoliopsida</taxon>
        <taxon>eudicotyledons</taxon>
        <taxon>Gunneridae</taxon>
        <taxon>Pentapetalae</taxon>
        <taxon>asterids</taxon>
        <taxon>Ericales</taxon>
        <taxon>Theaceae</taxon>
        <taxon>Camellia</taxon>
    </lineage>
</organism>
<sequence length="329" mass="37420">MNNHHPSSSTTSTTTTTSVNGFYNFLTRGLEDLHSTFPSSSCNSMSLHFLQHVLSLLRSFHSELTILVQKLRLPVGEKWLDEYMDESSRLWEACHVLKAGLSNMEGFYSAGSNVASSIDDQMITPQRSRQVIRLITGCRREAVGLEEENRNLMETRIQPLSLKFDGNVSIESKFNAFNGFRGVLYAMRNVSSLLLMILFNGLVYFWPQTNFFHGDCEGQMVFGSAFMVSAARLHQRVVAEMSQMINGNTGIVLCEFRRARIAIEEMREELERVVEYGREGDDVHDKVEELRTGFGVLKCGVENLIMQLDDFFDEIVEVRKKLLDMCTHG</sequence>
<name>A0A7J7HGL1_CAMSI</name>
<gene>
    <name evidence="2" type="ORF">HYC85_009937</name>
</gene>
<protein>
    <submittedName>
        <fullName evidence="2">Uncharacterized protein</fullName>
    </submittedName>
</protein>
<accession>A0A7J7HGL1</accession>
<proteinExistence type="predicted"/>
<comment type="caution">
    <text evidence="2">The sequence shown here is derived from an EMBL/GenBank/DDBJ whole genome shotgun (WGS) entry which is preliminary data.</text>
</comment>
<dbReference type="PANTHER" id="PTHR31509">
    <property type="entry name" value="BPS1-LIKE PROTEIN"/>
    <property type="match status" value="1"/>
</dbReference>
<keyword evidence="3" id="KW-1185">Reference proteome</keyword>
<reference evidence="2 3" key="2">
    <citation type="submission" date="2020-07" db="EMBL/GenBank/DDBJ databases">
        <title>Genome assembly of wild tea tree DASZ reveals pedigree and selection history of tea varieties.</title>
        <authorList>
            <person name="Zhang W."/>
        </authorList>
    </citation>
    <scope>NUCLEOTIDE SEQUENCE [LARGE SCALE GENOMIC DNA]</scope>
    <source>
        <strain evidence="3">cv. G240</strain>
        <tissue evidence="2">Leaf</tissue>
    </source>
</reference>
<evidence type="ECO:0000313" key="2">
    <source>
        <dbReference type="EMBL" id="KAF5951993.1"/>
    </source>
</evidence>
<dbReference type="EMBL" id="JACBKZ010000004">
    <property type="protein sequence ID" value="KAF5951993.1"/>
    <property type="molecule type" value="Genomic_DNA"/>
</dbReference>
<keyword evidence="1" id="KW-0472">Membrane</keyword>
<evidence type="ECO:0000313" key="3">
    <source>
        <dbReference type="Proteomes" id="UP000593564"/>
    </source>
</evidence>
<evidence type="ECO:0000256" key="1">
    <source>
        <dbReference type="SAM" id="Phobius"/>
    </source>
</evidence>
<keyword evidence="1" id="KW-0812">Transmembrane</keyword>
<reference evidence="3" key="1">
    <citation type="journal article" date="2020" name="Nat. Commun.">
        <title>Genome assembly of wild tea tree DASZ reveals pedigree and selection history of tea varieties.</title>
        <authorList>
            <person name="Zhang W."/>
            <person name="Zhang Y."/>
            <person name="Qiu H."/>
            <person name="Guo Y."/>
            <person name="Wan H."/>
            <person name="Zhang X."/>
            <person name="Scossa F."/>
            <person name="Alseekh S."/>
            <person name="Zhang Q."/>
            <person name="Wang P."/>
            <person name="Xu L."/>
            <person name="Schmidt M.H."/>
            <person name="Jia X."/>
            <person name="Li D."/>
            <person name="Zhu A."/>
            <person name="Guo F."/>
            <person name="Chen W."/>
            <person name="Ni D."/>
            <person name="Usadel B."/>
            <person name="Fernie A.R."/>
            <person name="Wen W."/>
        </authorList>
    </citation>
    <scope>NUCLEOTIDE SEQUENCE [LARGE SCALE GENOMIC DNA]</scope>
    <source>
        <strain evidence="3">cv. G240</strain>
    </source>
</reference>
<dbReference type="AlphaFoldDB" id="A0A7J7HGL1"/>